<dbReference type="InterPro" id="IPR036396">
    <property type="entry name" value="Cyt_P450_sf"/>
</dbReference>
<evidence type="ECO:0000256" key="8">
    <source>
        <dbReference type="ARBA" id="ARBA00022824"/>
    </source>
</evidence>
<evidence type="ECO:0000256" key="2">
    <source>
        <dbReference type="ARBA" id="ARBA00004174"/>
    </source>
</evidence>
<dbReference type="PRINTS" id="PR00385">
    <property type="entry name" value="P450"/>
</dbReference>
<evidence type="ECO:0000256" key="13">
    <source>
        <dbReference type="ARBA" id="ARBA00023136"/>
    </source>
</evidence>
<evidence type="ECO:0000313" key="17">
    <source>
        <dbReference type="EMBL" id="ACZ97410.2"/>
    </source>
</evidence>
<keyword evidence="10 16" id="KW-0560">Oxidoreductase</keyword>
<dbReference type="PANTHER" id="PTHR24292">
    <property type="entry name" value="CYTOCHROME P450"/>
    <property type="match status" value="1"/>
</dbReference>
<protein>
    <recommendedName>
        <fullName evidence="5">unspecific monooxygenase</fullName>
        <ecNumber evidence="5">1.14.14.1</ecNumber>
    </recommendedName>
</protein>
<comment type="subcellular location">
    <subcellularLocation>
        <location evidence="3">Endoplasmic reticulum membrane</location>
        <topology evidence="3">Peripheral membrane protein</topology>
    </subcellularLocation>
    <subcellularLocation>
        <location evidence="2">Microsome membrane</location>
        <topology evidence="2">Peripheral membrane protein</topology>
    </subcellularLocation>
</comment>
<dbReference type="Pfam" id="PF00067">
    <property type="entry name" value="p450"/>
    <property type="match status" value="1"/>
</dbReference>
<comment type="similarity">
    <text evidence="4 16">Belongs to the cytochrome P450 family.</text>
</comment>
<dbReference type="InterPro" id="IPR050476">
    <property type="entry name" value="Insect_CytP450_Detox"/>
</dbReference>
<dbReference type="SUPFAM" id="SSF48264">
    <property type="entry name" value="Cytochrome P450"/>
    <property type="match status" value="1"/>
</dbReference>
<evidence type="ECO:0000256" key="11">
    <source>
        <dbReference type="ARBA" id="ARBA00023004"/>
    </source>
</evidence>
<sequence>MTVLILLCLFMLMILSLYLWFRHKYSYWSKRGVFGPRPVVLFGNMLDVLMSRKQIFQPYCDYYFKYKHLPYVGLYSFSQPVLTINDLELARHILIKDFNYFEARGTFPGSAGDPLSDNLFNMQGNRWKGLRSKMSPTFTMGKLKSIYPLVEKIADEAMHYAESKNIDEEAINFTELYSKFSMEVTGSIGFGVEFKGFKNSNSKFFEYGRGYFKPENMYWNFVRVLALFEPHLFMKIGFQRIQPKITTFFSNLVETVVKYREENVFYKRNDYIQTLIDLMKGRVVDENGKSNKIDTDFSFSMTDVAANTMLYMIAGSDTSTITSLITAYELARNPDVQNRVREEILSVLARHDGRYTFEAQNEMKYLNMVIDETMRIHPPMRALIRRCTNDYKVPNSDLIIEEGTLVFLPVQAYQMDPDIFPDPENFDPERFTAINKANMHPCHWMPFGAGPRKCLGLRQGYIQTKLALIMILQRYELLLDERTEIPIKVKKSSLTYAPETDIWLKLRKISN</sequence>
<dbReference type="GO" id="GO:0016712">
    <property type="term" value="F:oxidoreductase activity, acting on paired donors, with incorporation or reduction of molecular oxygen, reduced flavin or flavoprotein as one donor, and incorporation of one atom of oxygen"/>
    <property type="evidence" value="ECO:0007669"/>
    <property type="project" value="UniProtKB-EC"/>
</dbReference>
<dbReference type="AlphaFoldDB" id="D2JLK0"/>
<evidence type="ECO:0000256" key="6">
    <source>
        <dbReference type="ARBA" id="ARBA00022617"/>
    </source>
</evidence>
<evidence type="ECO:0000256" key="15">
    <source>
        <dbReference type="PIRSR" id="PIRSR602401-1"/>
    </source>
</evidence>
<comment type="cofactor">
    <cofactor evidence="1 15">
        <name>heme</name>
        <dbReference type="ChEBI" id="CHEBI:30413"/>
    </cofactor>
</comment>
<keyword evidence="6 15" id="KW-0349">Heme</keyword>
<evidence type="ECO:0000256" key="14">
    <source>
        <dbReference type="ARBA" id="ARBA00047827"/>
    </source>
</evidence>
<feature type="binding site" description="axial binding residue" evidence="15">
    <location>
        <position position="454"/>
    </location>
    <ligand>
        <name>heme</name>
        <dbReference type="ChEBI" id="CHEBI:30413"/>
    </ligand>
    <ligandPart>
        <name>Fe</name>
        <dbReference type="ChEBI" id="CHEBI:18248"/>
    </ligandPart>
</feature>
<dbReference type="PANTHER" id="PTHR24292:SF100">
    <property type="entry name" value="CYTOCHROME P450 6A16, ISOFORM B-RELATED"/>
    <property type="match status" value="1"/>
</dbReference>
<evidence type="ECO:0000256" key="16">
    <source>
        <dbReference type="RuleBase" id="RU000461"/>
    </source>
</evidence>
<comment type="catalytic activity">
    <reaction evidence="14">
        <text>an organic molecule + reduced [NADPH--hemoprotein reductase] + O2 = an alcohol + oxidized [NADPH--hemoprotein reductase] + H2O + H(+)</text>
        <dbReference type="Rhea" id="RHEA:17149"/>
        <dbReference type="Rhea" id="RHEA-COMP:11964"/>
        <dbReference type="Rhea" id="RHEA-COMP:11965"/>
        <dbReference type="ChEBI" id="CHEBI:15377"/>
        <dbReference type="ChEBI" id="CHEBI:15378"/>
        <dbReference type="ChEBI" id="CHEBI:15379"/>
        <dbReference type="ChEBI" id="CHEBI:30879"/>
        <dbReference type="ChEBI" id="CHEBI:57618"/>
        <dbReference type="ChEBI" id="CHEBI:58210"/>
        <dbReference type="ChEBI" id="CHEBI:142491"/>
        <dbReference type="EC" id="1.14.14.1"/>
    </reaction>
</comment>
<evidence type="ECO:0000256" key="7">
    <source>
        <dbReference type="ARBA" id="ARBA00022723"/>
    </source>
</evidence>
<dbReference type="InterPro" id="IPR002401">
    <property type="entry name" value="Cyt_P450_E_grp-I"/>
</dbReference>
<dbReference type="Gene3D" id="1.10.630.10">
    <property type="entry name" value="Cytochrome P450"/>
    <property type="match status" value="1"/>
</dbReference>
<dbReference type="CDD" id="cd11056">
    <property type="entry name" value="CYP6-like"/>
    <property type="match status" value="1"/>
</dbReference>
<dbReference type="GO" id="GO:0020037">
    <property type="term" value="F:heme binding"/>
    <property type="evidence" value="ECO:0007669"/>
    <property type="project" value="InterPro"/>
</dbReference>
<keyword evidence="13" id="KW-0472">Membrane</keyword>
<proteinExistence type="evidence at transcript level"/>
<keyword evidence="12 16" id="KW-0503">Monooxygenase</keyword>
<evidence type="ECO:0000256" key="10">
    <source>
        <dbReference type="ARBA" id="ARBA00023002"/>
    </source>
</evidence>
<dbReference type="EC" id="1.14.14.1" evidence="5"/>
<dbReference type="InterPro" id="IPR001128">
    <property type="entry name" value="Cyt_P450"/>
</dbReference>
<dbReference type="InterPro" id="IPR017972">
    <property type="entry name" value="Cyt_P450_CS"/>
</dbReference>
<keyword evidence="11 15" id="KW-0408">Iron</keyword>
<keyword evidence="9" id="KW-0492">Microsome</keyword>
<organism evidence="17">
    <name type="scientific">Zygaena filipendulae</name>
    <dbReference type="NCBI Taxonomy" id="287375"/>
    <lineage>
        <taxon>Eukaryota</taxon>
        <taxon>Metazoa</taxon>
        <taxon>Ecdysozoa</taxon>
        <taxon>Arthropoda</taxon>
        <taxon>Hexapoda</taxon>
        <taxon>Insecta</taxon>
        <taxon>Pterygota</taxon>
        <taxon>Neoptera</taxon>
        <taxon>Endopterygota</taxon>
        <taxon>Lepidoptera</taxon>
        <taxon>Glossata</taxon>
        <taxon>Ditrysia</taxon>
        <taxon>Zygaenoidea</taxon>
        <taxon>Zygaenidae</taxon>
        <taxon>Zygaeninae</taxon>
        <taxon>Zygaena</taxon>
    </lineage>
</organism>
<dbReference type="EMBL" id="GQ915316">
    <property type="protein sequence ID" value="ACZ97410.2"/>
    <property type="molecule type" value="mRNA"/>
</dbReference>
<dbReference type="PRINTS" id="PR00463">
    <property type="entry name" value="EP450I"/>
</dbReference>
<keyword evidence="8" id="KW-0256">Endoplasmic reticulum</keyword>
<dbReference type="GO" id="GO:0005506">
    <property type="term" value="F:iron ion binding"/>
    <property type="evidence" value="ECO:0007669"/>
    <property type="project" value="InterPro"/>
</dbReference>
<evidence type="ECO:0000256" key="3">
    <source>
        <dbReference type="ARBA" id="ARBA00004406"/>
    </source>
</evidence>
<reference evidence="17" key="1">
    <citation type="journal article" date="2009" name="BMC Genomics">
        <title>454 pyrosequencing based transcriptome analysis of Zygaena filipendulae with focus on genes involved in biosynthesis of cyanogenic glucosides.</title>
        <authorList>
            <person name="Zagrobelny M."/>
            <person name="Scheibye-Alsing K."/>
            <person name="Jensen N.B."/>
            <person name="Moller B.L."/>
            <person name="Gorodkin J."/>
            <person name="Bak S."/>
        </authorList>
    </citation>
    <scope>NUCLEOTIDE SEQUENCE</scope>
    <source>
        <tissue evidence="17">Whole larva without gut</tissue>
    </source>
</reference>
<dbReference type="PROSITE" id="PS00086">
    <property type="entry name" value="CYTOCHROME_P450"/>
    <property type="match status" value="1"/>
</dbReference>
<dbReference type="FunFam" id="1.10.630.10:FF:000042">
    <property type="entry name" value="Cytochrome P450"/>
    <property type="match status" value="1"/>
</dbReference>
<name>D2JLK0_9NEOP</name>
<evidence type="ECO:0000256" key="1">
    <source>
        <dbReference type="ARBA" id="ARBA00001971"/>
    </source>
</evidence>
<reference evidence="17" key="2">
    <citation type="submission" date="2010-10" db="EMBL/GenBank/DDBJ databases">
        <authorList>
            <person name="Zagrobelny M."/>
            <person name="Scheibye-Alsing K."/>
            <person name="Jensen N.B."/>
            <person name="Moller B.L."/>
            <person name="Gorodkin J."/>
            <person name="Bak S."/>
        </authorList>
    </citation>
    <scope>NUCLEOTIDE SEQUENCE</scope>
    <source>
        <tissue evidence="17">Whole larva without gut</tissue>
    </source>
</reference>
<evidence type="ECO:0000256" key="4">
    <source>
        <dbReference type="ARBA" id="ARBA00010617"/>
    </source>
</evidence>
<evidence type="ECO:0000256" key="5">
    <source>
        <dbReference type="ARBA" id="ARBA00012109"/>
    </source>
</evidence>
<accession>D2JLK0</accession>
<evidence type="ECO:0000256" key="12">
    <source>
        <dbReference type="ARBA" id="ARBA00023033"/>
    </source>
</evidence>
<keyword evidence="7 15" id="KW-0479">Metal-binding</keyword>
<evidence type="ECO:0000256" key="9">
    <source>
        <dbReference type="ARBA" id="ARBA00022848"/>
    </source>
</evidence>
<dbReference type="GO" id="GO:0005789">
    <property type="term" value="C:endoplasmic reticulum membrane"/>
    <property type="evidence" value="ECO:0007669"/>
    <property type="project" value="UniProtKB-SubCell"/>
</dbReference>